<dbReference type="InterPro" id="IPR050406">
    <property type="entry name" value="FGGY_Carb_Kinase"/>
</dbReference>
<sequence length="495" mass="55725">MNILAFDLGASGGKLFLADVGNGKASIQNIHRFDNVSYQINGSLYWDIINIYKEMNIGIKKAIELTDDHIDSFAIDSFSNDFAFIDEKGTLLTPVRCYRDKRTERHAAKIYGRLSKKQLYNLSGNQNALFNTYMQLAAMCEDGHRYILENAHKLLFIPDLLINFLTGKTISEYTLSSVSQMYDFKKDDWCQEILDSYSIPRSLFGTLTKPGTLLGHTQESYNKYMETKGFPVSVVCEHDTASAYLSSPVTSDCALMSCGTWALIGTELDSCVITEEGYRANLANEGGFKGHHRLLRNVMSSWFIQETKRYYKEHGQDYSFEELGRLAEAAKPFGFLFDPDESLFYEPGNMPVKIQQYCMDHYGARPESTGEIIRCIYESLAMKFRWTIEQLEHISQKPLPVINMMGGGAKASMLCQFTANAAGRKVIAGPDEATAIGNITVQLIATGAAATLNEAKDIMRPSYQTKEYTPQNSEEWNMHYEAFLKLSNDSEPASL</sequence>
<dbReference type="PANTHER" id="PTHR43095:SF2">
    <property type="entry name" value="GLUCONOKINASE"/>
    <property type="match status" value="1"/>
</dbReference>
<comment type="caution">
    <text evidence="9">The sequence shown here is derived from an EMBL/GenBank/DDBJ whole genome shotgun (WGS) entry which is preliminary data.</text>
</comment>
<dbReference type="InterPro" id="IPR018485">
    <property type="entry name" value="FGGY_C"/>
</dbReference>
<dbReference type="InterPro" id="IPR018484">
    <property type="entry name" value="FGGY_N"/>
</dbReference>
<dbReference type="AlphaFoldDB" id="A0A4R4FEL6"/>
<evidence type="ECO:0000313" key="10">
    <source>
        <dbReference type="Proteomes" id="UP000295710"/>
    </source>
</evidence>
<keyword evidence="2" id="KW-0808">Transferase</keyword>
<evidence type="ECO:0000259" key="8">
    <source>
        <dbReference type="Pfam" id="PF02782"/>
    </source>
</evidence>
<evidence type="ECO:0000256" key="4">
    <source>
        <dbReference type="ARBA" id="ARBA00022777"/>
    </source>
</evidence>
<dbReference type="GO" id="GO:0005524">
    <property type="term" value="F:ATP binding"/>
    <property type="evidence" value="ECO:0007669"/>
    <property type="project" value="UniProtKB-KW"/>
</dbReference>
<comment type="similarity">
    <text evidence="1">Belongs to the FGGY kinase family.</text>
</comment>
<keyword evidence="10" id="KW-1185">Reference proteome</keyword>
<dbReference type="CDD" id="cd07771">
    <property type="entry name" value="ASKHA_NBD_FGGY_RhaB-like"/>
    <property type="match status" value="1"/>
</dbReference>
<reference evidence="9 10" key="1">
    <citation type="journal article" date="2016" name="Nat. Microbiol.">
        <title>The Mouse Intestinal Bacterial Collection (miBC) provides host-specific insight into cultured diversity and functional potential of the gut microbiota.</title>
        <authorList>
            <person name="Lagkouvardos I."/>
            <person name="Pukall R."/>
            <person name="Abt B."/>
            <person name="Foesel B.U."/>
            <person name="Meier-Kolthoff J.P."/>
            <person name="Kumar N."/>
            <person name="Bresciani A."/>
            <person name="Martinez I."/>
            <person name="Just S."/>
            <person name="Ziegler C."/>
            <person name="Brugiroux S."/>
            <person name="Garzetti D."/>
            <person name="Wenning M."/>
            <person name="Bui T.P."/>
            <person name="Wang J."/>
            <person name="Hugenholtz F."/>
            <person name="Plugge C.M."/>
            <person name="Peterson D.A."/>
            <person name="Hornef M.W."/>
            <person name="Baines J.F."/>
            <person name="Smidt H."/>
            <person name="Walter J."/>
            <person name="Kristiansen K."/>
            <person name="Nielsen H.B."/>
            <person name="Haller D."/>
            <person name="Overmann J."/>
            <person name="Stecher B."/>
            <person name="Clavel T."/>
        </authorList>
    </citation>
    <scope>NUCLEOTIDE SEQUENCE [LARGE SCALE GENOMIC DNA]</scope>
    <source>
        <strain evidence="9 10">DSM 28560</strain>
    </source>
</reference>
<name>A0A4R4FEL6_9FIRM</name>
<evidence type="ECO:0000256" key="6">
    <source>
        <dbReference type="ARBA" id="ARBA00023308"/>
    </source>
</evidence>
<gene>
    <name evidence="9" type="ORF">E1963_13305</name>
</gene>
<evidence type="ECO:0000256" key="1">
    <source>
        <dbReference type="ARBA" id="ARBA00009156"/>
    </source>
</evidence>
<dbReference type="GO" id="GO:0008993">
    <property type="term" value="F:rhamnulokinase activity"/>
    <property type="evidence" value="ECO:0007669"/>
    <property type="project" value="InterPro"/>
</dbReference>
<protein>
    <submittedName>
        <fullName evidence="9">Rhamnulokinase</fullName>
    </submittedName>
</protein>
<evidence type="ECO:0000256" key="2">
    <source>
        <dbReference type="ARBA" id="ARBA00022679"/>
    </source>
</evidence>
<keyword evidence="3" id="KW-0547">Nucleotide-binding</keyword>
<proteinExistence type="inferred from homology"/>
<evidence type="ECO:0000259" key="7">
    <source>
        <dbReference type="Pfam" id="PF00370"/>
    </source>
</evidence>
<dbReference type="Pfam" id="PF00370">
    <property type="entry name" value="FGGY_N"/>
    <property type="match status" value="1"/>
</dbReference>
<dbReference type="Proteomes" id="UP000295710">
    <property type="component" value="Unassembled WGS sequence"/>
</dbReference>
<evidence type="ECO:0000313" key="9">
    <source>
        <dbReference type="EMBL" id="TDA21126.1"/>
    </source>
</evidence>
<dbReference type="PANTHER" id="PTHR43095">
    <property type="entry name" value="SUGAR KINASE"/>
    <property type="match status" value="1"/>
</dbReference>
<evidence type="ECO:0000256" key="3">
    <source>
        <dbReference type="ARBA" id="ARBA00022741"/>
    </source>
</evidence>
<dbReference type="GO" id="GO:0019301">
    <property type="term" value="P:rhamnose catabolic process"/>
    <property type="evidence" value="ECO:0007669"/>
    <property type="project" value="InterPro"/>
</dbReference>
<evidence type="ECO:0000256" key="5">
    <source>
        <dbReference type="ARBA" id="ARBA00022840"/>
    </source>
</evidence>
<feature type="domain" description="Carbohydrate kinase FGGY N-terminal" evidence="7">
    <location>
        <begin position="3"/>
        <end position="245"/>
    </location>
</feature>
<dbReference type="Gene3D" id="3.30.420.40">
    <property type="match status" value="2"/>
</dbReference>
<dbReference type="RefSeq" id="WP_132278761.1">
    <property type="nucleotide sequence ID" value="NZ_JAOBST010000022.1"/>
</dbReference>
<dbReference type="SUPFAM" id="SSF53067">
    <property type="entry name" value="Actin-like ATPase domain"/>
    <property type="match status" value="2"/>
</dbReference>
<dbReference type="InterPro" id="IPR043129">
    <property type="entry name" value="ATPase_NBD"/>
</dbReference>
<organism evidence="9 10">
    <name type="scientific">Extibacter muris</name>
    <dbReference type="NCBI Taxonomy" id="1796622"/>
    <lineage>
        <taxon>Bacteria</taxon>
        <taxon>Bacillati</taxon>
        <taxon>Bacillota</taxon>
        <taxon>Clostridia</taxon>
        <taxon>Lachnospirales</taxon>
        <taxon>Lachnospiraceae</taxon>
        <taxon>Extibacter</taxon>
    </lineage>
</organism>
<feature type="domain" description="Carbohydrate kinase FGGY C-terminal" evidence="8">
    <location>
        <begin position="255"/>
        <end position="445"/>
    </location>
</feature>
<accession>A0A4R4FEL6</accession>
<keyword evidence="6" id="KW-0684">Rhamnose metabolism</keyword>
<dbReference type="Pfam" id="PF02782">
    <property type="entry name" value="FGGY_C"/>
    <property type="match status" value="1"/>
</dbReference>
<keyword evidence="5" id="KW-0067">ATP-binding</keyword>
<dbReference type="InterPro" id="IPR013449">
    <property type="entry name" value="Rhamnulokinase"/>
</dbReference>
<dbReference type="EMBL" id="SMMX01000011">
    <property type="protein sequence ID" value="TDA21126.1"/>
    <property type="molecule type" value="Genomic_DNA"/>
</dbReference>
<keyword evidence="4 9" id="KW-0418">Kinase</keyword>